<reference evidence="7" key="2">
    <citation type="submission" date="2018-05" db="EMBL/GenBank/DDBJ databases">
        <title>OpunRS2 (Oryza punctata Reference Sequence Version 2).</title>
        <authorList>
            <person name="Zhang J."/>
            <person name="Kudrna D."/>
            <person name="Lee S."/>
            <person name="Talag J."/>
            <person name="Welchert J."/>
            <person name="Wing R.A."/>
        </authorList>
    </citation>
    <scope>NUCLEOTIDE SEQUENCE [LARGE SCALE GENOMIC DNA]</scope>
</reference>
<sequence length="667" mass="72563">MGSGRERKRRRRRRGNMGRVAEMVMVLAVAGQARGGTAPTAAERALAAGTRERLLEAAEMLVRPRELFPREAVRALVEDLGLTRGRDPSSMGYRPRRASIAERILLTKRKMEEIKEAPLYPTTNVPQTTASRATTVFQHGASKPTTALPMNISAVASFPVTTPPTIPSPNILKQTQLNESPSGASSVKAAGASSIVSLPSVCPTNIKVEKGVNNPNCTQNGATIGQANKSAHHTATMSSRDIVCCSSHEGTPQHEKAPVIRPTTINNGMTQQSRPGASSVQRQSTFSNHIAIAKMVQQVLHQPVNHPNWTPPSTEYMISGLGCQVCKVSIVDIHSMIVCDACERGIHLKCLQHDGVNVLPPKAEWYCPTCVAHSNGKPLPPKYGKVTRTGVAPKVNLINGVLSQGVSENPTTKDNSQELAADGTVIDKNSSEVNRIVHNSDKLALESSKEQSQSVSASAAVDKGRGKPQGVETMENNAMSERDAKDQTIVCSPDHSIVGWVGDPLKVVENKTYYYSCNIDGIAYNLDDHILVASEDKESAPSKLQSLWEEHDSRSKMALVFASYNQRTVTVSVICGPCEVLPVDKFREETKGSQVNGGEQASPCSSGALLTVQIFAALIRFTLLKNRVLYKIYLPRDGHGLIHRRRKYELPRARLIPLQGFNMIIRY</sequence>
<dbReference type="GO" id="GO:0008270">
    <property type="term" value="F:zinc ion binding"/>
    <property type="evidence" value="ECO:0007669"/>
    <property type="project" value="UniProtKB-KW"/>
</dbReference>
<dbReference type="STRING" id="4537.A0A0E0LAX2"/>
<dbReference type="Pfam" id="PF00628">
    <property type="entry name" value="PHD"/>
    <property type="match status" value="1"/>
</dbReference>
<dbReference type="InterPro" id="IPR001965">
    <property type="entry name" value="Znf_PHD"/>
</dbReference>
<dbReference type="Gene3D" id="3.30.40.10">
    <property type="entry name" value="Zinc/RING finger domain, C3HC4 (zinc finger)"/>
    <property type="match status" value="1"/>
</dbReference>
<feature type="compositionally biased region" description="Low complexity" evidence="5">
    <location>
        <begin position="450"/>
        <end position="461"/>
    </location>
</feature>
<dbReference type="Proteomes" id="UP000026962">
    <property type="component" value="Chromosome 6"/>
</dbReference>
<dbReference type="InterPro" id="IPR043151">
    <property type="entry name" value="BAH_sf"/>
</dbReference>
<keyword evidence="8" id="KW-1185">Reference proteome</keyword>
<dbReference type="InterPro" id="IPR011011">
    <property type="entry name" value="Znf_FYVE_PHD"/>
</dbReference>
<evidence type="ECO:0000313" key="7">
    <source>
        <dbReference type="EnsemblPlants" id="OPUNC06G11740.3"/>
    </source>
</evidence>
<dbReference type="SMART" id="SM00249">
    <property type="entry name" value="PHD"/>
    <property type="match status" value="1"/>
</dbReference>
<dbReference type="PANTHER" id="PTHR47527">
    <property type="entry name" value="RING/FYVE/PHD ZINC FINGER SUPERFAMILY PROTEIN"/>
    <property type="match status" value="1"/>
</dbReference>
<evidence type="ECO:0000259" key="6">
    <source>
        <dbReference type="PROSITE" id="PS50016"/>
    </source>
</evidence>
<feature type="region of interest" description="Disordered" evidence="5">
    <location>
        <begin position="443"/>
        <end position="473"/>
    </location>
</feature>
<evidence type="ECO:0000256" key="2">
    <source>
        <dbReference type="ARBA" id="ARBA00022771"/>
    </source>
</evidence>
<evidence type="ECO:0000256" key="1">
    <source>
        <dbReference type="ARBA" id="ARBA00022723"/>
    </source>
</evidence>
<dbReference type="PANTHER" id="PTHR47527:SF6">
    <property type="entry name" value="OS06G0309000 PROTEIN"/>
    <property type="match status" value="1"/>
</dbReference>
<dbReference type="PROSITE" id="PS50016">
    <property type="entry name" value="ZF_PHD_2"/>
    <property type="match status" value="1"/>
</dbReference>
<dbReference type="AlphaFoldDB" id="A0A0E0LAX2"/>
<evidence type="ECO:0000313" key="8">
    <source>
        <dbReference type="Proteomes" id="UP000026962"/>
    </source>
</evidence>
<protein>
    <recommendedName>
        <fullName evidence="6">PHD-type domain-containing protein</fullName>
    </recommendedName>
</protein>
<organism evidence="7">
    <name type="scientific">Oryza punctata</name>
    <name type="common">Red rice</name>
    <dbReference type="NCBI Taxonomy" id="4537"/>
    <lineage>
        <taxon>Eukaryota</taxon>
        <taxon>Viridiplantae</taxon>
        <taxon>Streptophyta</taxon>
        <taxon>Embryophyta</taxon>
        <taxon>Tracheophyta</taxon>
        <taxon>Spermatophyta</taxon>
        <taxon>Magnoliopsida</taxon>
        <taxon>Liliopsida</taxon>
        <taxon>Poales</taxon>
        <taxon>Poaceae</taxon>
        <taxon>BOP clade</taxon>
        <taxon>Oryzoideae</taxon>
        <taxon>Oryzeae</taxon>
        <taxon>Oryzinae</taxon>
        <taxon>Oryza</taxon>
    </lineage>
</organism>
<dbReference type="eggNOG" id="ENOG502QT38">
    <property type="taxonomic scope" value="Eukaryota"/>
</dbReference>
<accession>A0A0E0LAX2</accession>
<feature type="domain" description="PHD-type" evidence="6">
    <location>
        <begin position="320"/>
        <end position="373"/>
    </location>
</feature>
<keyword evidence="2 4" id="KW-0863">Zinc-finger</keyword>
<evidence type="ECO:0000256" key="3">
    <source>
        <dbReference type="ARBA" id="ARBA00022833"/>
    </source>
</evidence>
<dbReference type="EnsemblPlants" id="OPUNC06G11740.3">
    <property type="protein sequence ID" value="OPUNC06G11740.3"/>
    <property type="gene ID" value="OPUNC06G11740"/>
</dbReference>
<dbReference type="Pfam" id="PF25073">
    <property type="entry name" value="DUF7797"/>
    <property type="match status" value="1"/>
</dbReference>
<dbReference type="Gene3D" id="2.30.30.490">
    <property type="match status" value="1"/>
</dbReference>
<proteinExistence type="predicted"/>
<dbReference type="InterPro" id="IPR056699">
    <property type="entry name" value="DUF7797"/>
</dbReference>
<dbReference type="Gramene" id="OPUNC06G11740.3">
    <property type="protein sequence ID" value="OPUNC06G11740.3"/>
    <property type="gene ID" value="OPUNC06G11740"/>
</dbReference>
<evidence type="ECO:0000256" key="5">
    <source>
        <dbReference type="SAM" id="MobiDB-lite"/>
    </source>
</evidence>
<keyword evidence="3" id="KW-0862">Zinc</keyword>
<evidence type="ECO:0000256" key="4">
    <source>
        <dbReference type="PROSITE-ProRule" id="PRU00146"/>
    </source>
</evidence>
<dbReference type="InterPro" id="IPR019787">
    <property type="entry name" value="Znf_PHD-finger"/>
</dbReference>
<keyword evidence="1" id="KW-0479">Metal-binding</keyword>
<reference evidence="7" key="1">
    <citation type="submission" date="2015-04" db="UniProtKB">
        <authorList>
            <consortium name="EnsemblPlants"/>
        </authorList>
    </citation>
    <scope>IDENTIFICATION</scope>
</reference>
<dbReference type="OMA" id="DSCEKGV"/>
<dbReference type="SUPFAM" id="SSF57903">
    <property type="entry name" value="FYVE/PHD zinc finger"/>
    <property type="match status" value="1"/>
</dbReference>
<dbReference type="InterPro" id="IPR013083">
    <property type="entry name" value="Znf_RING/FYVE/PHD"/>
</dbReference>
<name>A0A0E0LAX2_ORYPU</name>